<organism evidence="12">
    <name type="scientific">Thermocrinis ruber</name>
    <dbReference type="NCBI Taxonomy" id="75906"/>
    <lineage>
        <taxon>Bacteria</taxon>
        <taxon>Pseudomonadati</taxon>
        <taxon>Aquificota</taxon>
        <taxon>Aquificia</taxon>
        <taxon>Aquificales</taxon>
        <taxon>Aquificaceae</taxon>
        <taxon>Thermocrinis</taxon>
    </lineage>
</organism>
<reference evidence="11 12" key="1">
    <citation type="submission" date="2013-12" db="EMBL/GenBank/DDBJ databases">
        <authorList>
            <consortium name="DOE Joint Genome Institute"/>
            <person name="Eisen J."/>
            <person name="Huntemann M."/>
            <person name="Han J."/>
            <person name="Chen A."/>
            <person name="Kyrpides N."/>
            <person name="Mavromatis K."/>
            <person name="Markowitz V."/>
            <person name="Palaniappan K."/>
            <person name="Ivanova N."/>
            <person name="Schaumberg A."/>
            <person name="Pati A."/>
            <person name="Liolios K."/>
            <person name="Nordberg H.P."/>
            <person name="Cantor M.N."/>
            <person name="Hua S.X."/>
            <person name="Woyke T."/>
        </authorList>
    </citation>
    <scope>NUCLEOTIDE SEQUENCE [LARGE SCALE GENOMIC DNA]</scope>
    <source>
        <strain evidence="11 12">DSM 23557</strain>
    </source>
</reference>
<comment type="similarity">
    <text evidence="1">Belongs to the class-I aminoacyl-tRNA synthetase family.</text>
</comment>
<keyword evidence="12" id="KW-1185">Reference proteome</keyword>
<evidence type="ECO:0000256" key="7">
    <source>
        <dbReference type="ARBA" id="ARBA00023146"/>
    </source>
</evidence>
<dbReference type="Proteomes" id="UP000018914">
    <property type="component" value="Chromosome"/>
</dbReference>
<evidence type="ECO:0000256" key="3">
    <source>
        <dbReference type="ARBA" id="ARBA00022598"/>
    </source>
</evidence>
<name>W0DDG9_9AQUI</name>
<dbReference type="OrthoDB" id="9810365at2"/>
<dbReference type="GO" id="GO:0005524">
    <property type="term" value="F:ATP binding"/>
    <property type="evidence" value="ECO:0007669"/>
    <property type="project" value="UniProtKB-KW"/>
</dbReference>
<dbReference type="STRING" id="75906.THERU_06500"/>
<accession>W0DDG9</accession>
<dbReference type="PANTHER" id="PTHR43740:SF2">
    <property type="entry name" value="LEUCINE--TRNA LIGASE, MITOCHONDRIAL"/>
    <property type="match status" value="1"/>
</dbReference>
<dbReference type="InterPro" id="IPR002300">
    <property type="entry name" value="aa-tRNA-synth_Ia"/>
</dbReference>
<keyword evidence="6" id="KW-0648">Protein biosynthesis</keyword>
<dbReference type="EMBL" id="CP007028">
    <property type="protein sequence ID" value="AHE96371.1"/>
    <property type="molecule type" value="Genomic_DNA"/>
</dbReference>
<dbReference type="Gene3D" id="1.10.730.10">
    <property type="entry name" value="Isoleucyl-tRNA Synthetase, Domain 1"/>
    <property type="match status" value="1"/>
</dbReference>
<dbReference type="SUPFAM" id="SSF52374">
    <property type="entry name" value="Nucleotidylyl transferase"/>
    <property type="match status" value="1"/>
</dbReference>
<dbReference type="HOGENOM" id="CLU_004427_1_1_0"/>
<dbReference type="InterPro" id="IPR013155">
    <property type="entry name" value="M/V/L/I-tRNA-synth_anticd-bd"/>
</dbReference>
<dbReference type="eggNOG" id="COG0495">
    <property type="taxonomic scope" value="Bacteria"/>
</dbReference>
<keyword evidence="5" id="KW-0067">ATP-binding</keyword>
<dbReference type="EC" id="6.1.1.4" evidence="2"/>
<dbReference type="SUPFAM" id="SSF47323">
    <property type="entry name" value="Anticodon-binding domain of a subclass of class I aminoacyl-tRNA synthetases"/>
    <property type="match status" value="1"/>
</dbReference>
<keyword evidence="7 11" id="KW-0030">Aminoacyl-tRNA synthetase</keyword>
<evidence type="ECO:0000256" key="6">
    <source>
        <dbReference type="ARBA" id="ARBA00022917"/>
    </source>
</evidence>
<dbReference type="InterPro" id="IPR002302">
    <property type="entry name" value="Leu-tRNA-ligase"/>
</dbReference>
<dbReference type="PANTHER" id="PTHR43740">
    <property type="entry name" value="LEUCYL-TRNA SYNTHETASE"/>
    <property type="match status" value="1"/>
</dbReference>
<evidence type="ECO:0000259" key="9">
    <source>
        <dbReference type="Pfam" id="PF00133"/>
    </source>
</evidence>
<dbReference type="GO" id="GO:0004823">
    <property type="term" value="F:leucine-tRNA ligase activity"/>
    <property type="evidence" value="ECO:0007669"/>
    <property type="project" value="UniProtKB-EC"/>
</dbReference>
<dbReference type="RefSeq" id="WP_025306438.1">
    <property type="nucleotide sequence ID" value="NZ_CP007028.1"/>
</dbReference>
<gene>
    <name evidence="11" type="ORF">THERU_06500</name>
</gene>
<dbReference type="GO" id="GO:0006429">
    <property type="term" value="P:leucyl-tRNA aminoacylation"/>
    <property type="evidence" value="ECO:0007669"/>
    <property type="project" value="InterPro"/>
</dbReference>
<evidence type="ECO:0000259" key="10">
    <source>
        <dbReference type="Pfam" id="PF08264"/>
    </source>
</evidence>
<protein>
    <recommendedName>
        <fullName evidence="2">leucine--tRNA ligase</fullName>
        <ecNumber evidence="2">6.1.1.4</ecNumber>
    </recommendedName>
</protein>
<evidence type="ECO:0000313" key="12">
    <source>
        <dbReference type="Proteomes" id="UP000018914"/>
    </source>
</evidence>
<evidence type="ECO:0000313" key="11">
    <source>
        <dbReference type="EMBL" id="AHE96371.1"/>
    </source>
</evidence>
<keyword evidence="4" id="KW-0547">Nucleotide-binding</keyword>
<evidence type="ECO:0000256" key="4">
    <source>
        <dbReference type="ARBA" id="ARBA00022741"/>
    </source>
</evidence>
<dbReference type="Pfam" id="PF00133">
    <property type="entry name" value="tRNA-synt_1"/>
    <property type="match status" value="1"/>
</dbReference>
<dbReference type="InterPro" id="IPR009080">
    <property type="entry name" value="tRNAsynth_Ia_anticodon-bd"/>
</dbReference>
<proteinExistence type="inferred from homology"/>
<evidence type="ECO:0000256" key="8">
    <source>
        <dbReference type="ARBA" id="ARBA00047469"/>
    </source>
</evidence>
<dbReference type="FunFam" id="1.10.730.10:FF:000011">
    <property type="entry name" value="Leucine--tRNA ligase chloroplastic/mitochondrial"/>
    <property type="match status" value="1"/>
</dbReference>
<dbReference type="Pfam" id="PF08264">
    <property type="entry name" value="Anticodon_1"/>
    <property type="match status" value="1"/>
</dbReference>
<evidence type="ECO:0000256" key="1">
    <source>
        <dbReference type="ARBA" id="ARBA00005594"/>
    </source>
</evidence>
<feature type="domain" description="Aminoacyl-tRNA synthetase class Ia" evidence="9">
    <location>
        <begin position="43"/>
        <end position="84"/>
    </location>
</feature>
<keyword evidence="3" id="KW-0436">Ligase</keyword>
<comment type="catalytic activity">
    <reaction evidence="8">
        <text>tRNA(Leu) + L-leucine + ATP = L-leucyl-tRNA(Leu) + AMP + diphosphate</text>
        <dbReference type="Rhea" id="RHEA:11688"/>
        <dbReference type="Rhea" id="RHEA-COMP:9613"/>
        <dbReference type="Rhea" id="RHEA-COMP:9622"/>
        <dbReference type="ChEBI" id="CHEBI:30616"/>
        <dbReference type="ChEBI" id="CHEBI:33019"/>
        <dbReference type="ChEBI" id="CHEBI:57427"/>
        <dbReference type="ChEBI" id="CHEBI:78442"/>
        <dbReference type="ChEBI" id="CHEBI:78494"/>
        <dbReference type="ChEBI" id="CHEBI:456215"/>
        <dbReference type="EC" id="6.1.1.4"/>
    </reaction>
</comment>
<dbReference type="AlphaFoldDB" id="W0DDG9"/>
<evidence type="ECO:0000256" key="2">
    <source>
        <dbReference type="ARBA" id="ARBA00013164"/>
    </source>
</evidence>
<evidence type="ECO:0000256" key="5">
    <source>
        <dbReference type="ARBA" id="ARBA00022840"/>
    </source>
</evidence>
<feature type="domain" description="Methionyl/Valyl/Leucyl/Isoleucyl-tRNA synthetase anticodon-binding" evidence="10">
    <location>
        <begin position="129"/>
        <end position="251"/>
    </location>
</feature>
<dbReference type="PATRIC" id="fig|75906.3.peg.1259"/>
<dbReference type="KEGG" id="trd:THERU_06500"/>
<sequence>MTIGEFLRENKLSVGDNFKFLLEKLGVYQEEFVKRVESAVGETAKMSKSKANTVDPEDMVNSYGADTVRLYILFAGPVEKDFEWTEEGLQGAHRFLKRLWGFFHENLERLRNLQYTREELSKVEGKAKDVRKKAHQTLKKYLQDMEELSFNTAIAGIMELLNTLQDFKPETQADYKVLKEALELILFMLYPITPHICEELWNELGNQRLMVFYTFPQPDPEALKEEEVEVAVQVNGKLKAVIKVPIDAQEDTVKSIALAQEKVAKALKNKKLQKVIYVKNKLINLVVSDG</sequence>
<dbReference type="CDD" id="cd07958">
    <property type="entry name" value="Anticodon_Ia_Leu_BEm"/>
    <property type="match status" value="1"/>
</dbReference>